<dbReference type="Gene3D" id="3.40.50.10190">
    <property type="entry name" value="BRCT domain"/>
    <property type="match status" value="1"/>
</dbReference>
<evidence type="ECO:0000313" key="3">
    <source>
        <dbReference type="EMBL" id="KAF0971722.1"/>
    </source>
</evidence>
<dbReference type="VEuPathDB" id="AmoebaDB:NF0042540"/>
<name>A0A6A5B935_NAEFO</name>
<dbReference type="Pfam" id="PF00533">
    <property type="entry name" value="BRCT"/>
    <property type="match status" value="1"/>
</dbReference>
<gene>
    <name evidence="3" type="ORF">FDP41_009945</name>
</gene>
<feature type="compositionally biased region" description="Low complexity" evidence="1">
    <location>
        <begin position="1"/>
        <end position="18"/>
    </location>
</feature>
<dbReference type="OrthoDB" id="427711at2759"/>
<dbReference type="Proteomes" id="UP000444721">
    <property type="component" value="Unassembled WGS sequence"/>
</dbReference>
<protein>
    <recommendedName>
        <fullName evidence="2">BRCT domain-containing protein</fullName>
    </recommendedName>
</protein>
<dbReference type="VEuPathDB" id="AmoebaDB:NfTy_081340"/>
<feature type="compositionally biased region" description="Basic and acidic residues" evidence="1">
    <location>
        <begin position="78"/>
        <end position="90"/>
    </location>
</feature>
<dbReference type="AlphaFoldDB" id="A0A6A5B935"/>
<dbReference type="EMBL" id="VFQX01000074">
    <property type="protein sequence ID" value="KAF0971722.1"/>
    <property type="molecule type" value="Genomic_DNA"/>
</dbReference>
<dbReference type="InterPro" id="IPR036420">
    <property type="entry name" value="BRCT_dom_sf"/>
</dbReference>
<sequence>MSSLPNNNNNTNITTGNSNDEEYHTNPPKLFHSGKILRERRRSRHYASELAKWPYPTTSKSSSSSLTTTINDTSSRQIESKTGEESHSEEGYWQTRTRKLIAQHQAMNKTNTEIYGRVVMMHQQVSNHNNTNNTHIQQKENKTTSITQAPKENIANTHNNNEENHQHEPTVVINAQLFKGLVFFFNSIRGEGIHSQYHLTKLATIHGAIVLPNPSRKRNLTHVIASNLPNSKVERMEKKKHITNTHVKYVTPQWLKDCISKNRVLPEAKYLLTNGENGQKKIM</sequence>
<organism evidence="3 4">
    <name type="scientific">Naegleria fowleri</name>
    <name type="common">Brain eating amoeba</name>
    <dbReference type="NCBI Taxonomy" id="5763"/>
    <lineage>
        <taxon>Eukaryota</taxon>
        <taxon>Discoba</taxon>
        <taxon>Heterolobosea</taxon>
        <taxon>Tetramitia</taxon>
        <taxon>Eutetramitia</taxon>
        <taxon>Vahlkampfiidae</taxon>
        <taxon>Naegleria</taxon>
    </lineage>
</organism>
<evidence type="ECO:0000259" key="2">
    <source>
        <dbReference type="PROSITE" id="PS50172"/>
    </source>
</evidence>
<feature type="region of interest" description="Disordered" evidence="1">
    <location>
        <begin position="54"/>
        <end position="92"/>
    </location>
</feature>
<accession>A0A6A5B935</accession>
<reference evidence="3 4" key="1">
    <citation type="journal article" date="2019" name="Sci. Rep.">
        <title>Nanopore sequencing improves the draft genome of the human pathogenic amoeba Naegleria fowleri.</title>
        <authorList>
            <person name="Liechti N."/>
            <person name="Schurch N."/>
            <person name="Bruggmann R."/>
            <person name="Wittwer M."/>
        </authorList>
    </citation>
    <scope>NUCLEOTIDE SEQUENCE [LARGE SCALE GENOMIC DNA]</scope>
    <source>
        <strain evidence="3 4">ATCC 30894</strain>
    </source>
</reference>
<keyword evidence="4" id="KW-1185">Reference proteome</keyword>
<dbReference type="InterPro" id="IPR001357">
    <property type="entry name" value="BRCT_dom"/>
</dbReference>
<dbReference type="PROSITE" id="PS50172">
    <property type="entry name" value="BRCT"/>
    <property type="match status" value="1"/>
</dbReference>
<evidence type="ECO:0000313" key="4">
    <source>
        <dbReference type="Proteomes" id="UP000444721"/>
    </source>
</evidence>
<feature type="compositionally biased region" description="Low complexity" evidence="1">
    <location>
        <begin position="57"/>
        <end position="75"/>
    </location>
</feature>
<dbReference type="SUPFAM" id="SSF52113">
    <property type="entry name" value="BRCT domain"/>
    <property type="match status" value="1"/>
</dbReference>
<comment type="caution">
    <text evidence="3">The sequence shown here is derived from an EMBL/GenBank/DDBJ whole genome shotgun (WGS) entry which is preliminary data.</text>
</comment>
<feature type="region of interest" description="Disordered" evidence="1">
    <location>
        <begin position="1"/>
        <end position="38"/>
    </location>
</feature>
<dbReference type="RefSeq" id="XP_044556438.1">
    <property type="nucleotide sequence ID" value="XM_044713958.1"/>
</dbReference>
<evidence type="ECO:0000256" key="1">
    <source>
        <dbReference type="SAM" id="MobiDB-lite"/>
    </source>
</evidence>
<dbReference type="SMART" id="SM00292">
    <property type="entry name" value="BRCT"/>
    <property type="match status" value="1"/>
</dbReference>
<proteinExistence type="predicted"/>
<dbReference type="VEuPathDB" id="AmoebaDB:FDP41_009945"/>
<feature type="domain" description="BRCT" evidence="2">
    <location>
        <begin position="173"/>
        <end position="272"/>
    </location>
</feature>
<dbReference type="GeneID" id="68117160"/>